<feature type="compositionally biased region" description="Pro residues" evidence="8">
    <location>
        <begin position="225"/>
        <end position="234"/>
    </location>
</feature>
<name>A0A1G4IQB5_9SACH</name>
<dbReference type="CDD" id="cd11685">
    <property type="entry name" value="UEV_TSG101-like"/>
    <property type="match status" value="1"/>
</dbReference>
<dbReference type="PANTHER" id="PTHR23306">
    <property type="entry name" value="TUMOR SUSCEPTIBILITY GENE 101 PROTEIN-RELATED"/>
    <property type="match status" value="1"/>
</dbReference>
<evidence type="ECO:0000256" key="7">
    <source>
        <dbReference type="PROSITE-ProRule" id="PRU00644"/>
    </source>
</evidence>
<dbReference type="InterPro" id="IPR008883">
    <property type="entry name" value="UEV_N"/>
</dbReference>
<keyword evidence="3 7" id="KW-0813">Transport</keyword>
<dbReference type="Gene3D" id="3.10.110.10">
    <property type="entry name" value="Ubiquitin Conjugating Enzyme"/>
    <property type="match status" value="1"/>
</dbReference>
<evidence type="ECO:0000256" key="1">
    <source>
        <dbReference type="ARBA" id="ARBA00004177"/>
    </source>
</evidence>
<protein>
    <submittedName>
        <fullName evidence="11">LAMI_0A05534g1_1</fullName>
    </submittedName>
</protein>
<evidence type="ECO:0000256" key="6">
    <source>
        <dbReference type="ARBA" id="ARBA00023054"/>
    </source>
</evidence>
<evidence type="ECO:0000256" key="4">
    <source>
        <dbReference type="ARBA" id="ARBA00022753"/>
    </source>
</evidence>
<dbReference type="GO" id="GO:0043162">
    <property type="term" value="P:ubiquitin-dependent protein catabolic process via the multivesicular body sorting pathway"/>
    <property type="evidence" value="ECO:0007669"/>
    <property type="project" value="UniProtKB-ARBA"/>
</dbReference>
<feature type="compositionally biased region" description="Low complexity" evidence="8">
    <location>
        <begin position="173"/>
        <end position="193"/>
    </location>
</feature>
<organism evidence="11 12">
    <name type="scientific">Lachancea mirantina</name>
    <dbReference type="NCBI Taxonomy" id="1230905"/>
    <lineage>
        <taxon>Eukaryota</taxon>
        <taxon>Fungi</taxon>
        <taxon>Dikarya</taxon>
        <taxon>Ascomycota</taxon>
        <taxon>Saccharomycotina</taxon>
        <taxon>Saccharomycetes</taxon>
        <taxon>Saccharomycetales</taxon>
        <taxon>Saccharomycetaceae</taxon>
        <taxon>Lachancea</taxon>
    </lineage>
</organism>
<comment type="similarity">
    <text evidence="2">Belongs to the ubiquitin-conjugating enzyme family. UEV subfamily.</text>
</comment>
<dbReference type="GO" id="GO:0043130">
    <property type="term" value="F:ubiquitin binding"/>
    <property type="evidence" value="ECO:0007669"/>
    <property type="project" value="TreeGrafter"/>
</dbReference>
<evidence type="ECO:0000256" key="2">
    <source>
        <dbReference type="ARBA" id="ARBA00009594"/>
    </source>
</evidence>
<dbReference type="EMBL" id="LT598462">
    <property type="protein sequence ID" value="SCU78701.1"/>
    <property type="molecule type" value="Genomic_DNA"/>
</dbReference>
<keyword evidence="12" id="KW-1185">Reference proteome</keyword>
<keyword evidence="5 7" id="KW-0653">Protein transport</keyword>
<dbReference type="InterPro" id="IPR037202">
    <property type="entry name" value="ESCRT_assembly_dom"/>
</dbReference>
<evidence type="ECO:0000259" key="10">
    <source>
        <dbReference type="PROSITE" id="PS51322"/>
    </source>
</evidence>
<dbReference type="Pfam" id="PF09454">
    <property type="entry name" value="Vps23_core"/>
    <property type="match status" value="1"/>
</dbReference>
<dbReference type="PROSITE" id="PS51322">
    <property type="entry name" value="UEV"/>
    <property type="match status" value="1"/>
</dbReference>
<dbReference type="PROSITE" id="PS51312">
    <property type="entry name" value="SB"/>
    <property type="match status" value="1"/>
</dbReference>
<dbReference type="SUPFAM" id="SSF54495">
    <property type="entry name" value="UBC-like"/>
    <property type="match status" value="1"/>
</dbReference>
<evidence type="ECO:0000256" key="8">
    <source>
        <dbReference type="SAM" id="MobiDB-lite"/>
    </source>
</evidence>
<keyword evidence="6" id="KW-0175">Coiled coil</keyword>
<gene>
    <name evidence="11" type="ORF">LAMI_0A05534G</name>
</gene>
<feature type="compositionally biased region" description="Pro residues" evidence="8">
    <location>
        <begin position="194"/>
        <end position="203"/>
    </location>
</feature>
<accession>A0A1G4IQB5</accession>
<dbReference type="InterPro" id="IPR016135">
    <property type="entry name" value="UBQ-conjugating_enzyme/RWD"/>
</dbReference>
<reference evidence="11 12" key="1">
    <citation type="submission" date="2016-03" db="EMBL/GenBank/DDBJ databases">
        <authorList>
            <person name="Devillers H."/>
        </authorList>
    </citation>
    <scope>NUCLEOTIDE SEQUENCE [LARGE SCALE GENOMIC DNA]</scope>
    <source>
        <strain evidence="11">CBS 11717</strain>
    </source>
</reference>
<evidence type="ECO:0000256" key="5">
    <source>
        <dbReference type="ARBA" id="ARBA00022927"/>
    </source>
</evidence>
<sequence>MNTTNTGDLPPQVLEWLFKVVNSTYHNPRKTFQDVSETLIGNRFLRPRTRVFTETDGKSSLLLCLYGKVPAAIAVPVHVWVPPEYPIVAPFVLVDLESLGENRLQVSNVLNSNGKVSLRGLKYWEPETSRIATLLQELVYLAQQDALIRPLDTSQEAPILPSRPPSRPPRPSRPNTTTIPVSSSESSRVTSPVATPPLPPKPINRPFSSSSRKSTRPALVSPTLMTPPPAPAAPQPDLIDNFEMQAANPYHERALQKLRDLLEQLAREDARVVHETLETRTQAISVSRDRFQSLYKQEDASVQTLKSSVLTTTQVLSSEIQALDTEIDKAQRYIQEYGPETKIDDMIVPESPVALQLYGLVASDHALTDCIQALGRLFHDEAIDLDVFIKKTRSMARKQFQVRVHIMKVMEHT</sequence>
<dbReference type="PANTHER" id="PTHR23306:SF3">
    <property type="entry name" value="TUMOR SUPPRESSOR PROTEIN 101"/>
    <property type="match status" value="1"/>
</dbReference>
<dbReference type="Gene3D" id="6.10.140.820">
    <property type="match status" value="1"/>
</dbReference>
<keyword evidence="4" id="KW-0967">Endosome</keyword>
<dbReference type="SUPFAM" id="SSF140111">
    <property type="entry name" value="Endosomal sorting complex assembly domain"/>
    <property type="match status" value="1"/>
</dbReference>
<evidence type="ECO:0000313" key="11">
    <source>
        <dbReference type="EMBL" id="SCU78701.1"/>
    </source>
</evidence>
<dbReference type="OrthoDB" id="306304at2759"/>
<feature type="compositionally biased region" description="Pro residues" evidence="8">
    <location>
        <begin position="161"/>
        <end position="172"/>
    </location>
</feature>
<dbReference type="GO" id="GO:0006886">
    <property type="term" value="P:intracellular protein transport"/>
    <property type="evidence" value="ECO:0007669"/>
    <property type="project" value="UniProtKB-ARBA"/>
</dbReference>
<feature type="domain" description="SB" evidence="9">
    <location>
        <begin position="351"/>
        <end position="413"/>
    </location>
</feature>
<dbReference type="GO" id="GO:0000813">
    <property type="term" value="C:ESCRT I complex"/>
    <property type="evidence" value="ECO:0007669"/>
    <property type="project" value="TreeGrafter"/>
</dbReference>
<comment type="subcellular location">
    <subcellularLocation>
        <location evidence="1">Endosome</location>
    </subcellularLocation>
</comment>
<dbReference type="Proteomes" id="UP000191024">
    <property type="component" value="Chromosome A"/>
</dbReference>
<dbReference type="GO" id="GO:0072666">
    <property type="term" value="P:establishment of protein localization to vacuole"/>
    <property type="evidence" value="ECO:0007669"/>
    <property type="project" value="UniProtKB-ARBA"/>
</dbReference>
<proteinExistence type="inferred from homology"/>
<dbReference type="InterPro" id="IPR017916">
    <property type="entry name" value="SB_dom"/>
</dbReference>
<dbReference type="InterPro" id="IPR052070">
    <property type="entry name" value="ESCRT-I_UEV_domain"/>
</dbReference>
<dbReference type="STRING" id="1230905.A0A1G4IQB5"/>
<feature type="region of interest" description="Disordered" evidence="8">
    <location>
        <begin position="152"/>
        <end position="234"/>
    </location>
</feature>
<feature type="domain" description="UEV" evidence="10">
    <location>
        <begin position="12"/>
        <end position="164"/>
    </location>
</feature>
<dbReference type="AlphaFoldDB" id="A0A1G4IQB5"/>
<dbReference type="Pfam" id="PF05743">
    <property type="entry name" value="UEV"/>
    <property type="match status" value="1"/>
</dbReference>
<evidence type="ECO:0000256" key="3">
    <source>
        <dbReference type="ARBA" id="ARBA00022448"/>
    </source>
</evidence>
<evidence type="ECO:0000259" key="9">
    <source>
        <dbReference type="PROSITE" id="PS51312"/>
    </source>
</evidence>
<evidence type="ECO:0000313" key="12">
    <source>
        <dbReference type="Proteomes" id="UP000191024"/>
    </source>
</evidence>